<protein>
    <recommendedName>
        <fullName evidence="2">Glycosyltransferase family 28 N-terminal domain-containing protein</fullName>
    </recommendedName>
</protein>
<dbReference type="InterPro" id="IPR004276">
    <property type="entry name" value="GlycoTrans_28_N"/>
</dbReference>
<evidence type="ECO:0000256" key="1">
    <source>
        <dbReference type="SAM" id="MobiDB-lite"/>
    </source>
</evidence>
<accession>A0A5Q2RJN5</accession>
<gene>
    <name evidence="3" type="ORF">GH723_03545</name>
</gene>
<proteinExistence type="predicted"/>
<dbReference type="GO" id="GO:0016758">
    <property type="term" value="F:hexosyltransferase activity"/>
    <property type="evidence" value="ECO:0007669"/>
    <property type="project" value="InterPro"/>
</dbReference>
<evidence type="ECO:0000313" key="3">
    <source>
        <dbReference type="EMBL" id="QGG94247.1"/>
    </source>
</evidence>
<organism evidence="3 4">
    <name type="scientific">Actinomarinicola tropica</name>
    <dbReference type="NCBI Taxonomy" id="2789776"/>
    <lineage>
        <taxon>Bacteria</taxon>
        <taxon>Bacillati</taxon>
        <taxon>Actinomycetota</taxon>
        <taxon>Acidimicrobiia</taxon>
        <taxon>Acidimicrobiales</taxon>
        <taxon>Iamiaceae</taxon>
        <taxon>Actinomarinicola</taxon>
    </lineage>
</organism>
<name>A0A5Q2RJN5_9ACTN</name>
<feature type="domain" description="Glycosyltransferase family 28 N-terminal" evidence="2">
    <location>
        <begin position="79"/>
        <end position="206"/>
    </location>
</feature>
<reference evidence="3 4" key="1">
    <citation type="submission" date="2019-11" db="EMBL/GenBank/DDBJ databases">
        <authorList>
            <person name="He Y."/>
        </authorList>
    </citation>
    <scope>NUCLEOTIDE SEQUENCE [LARGE SCALE GENOMIC DNA]</scope>
    <source>
        <strain evidence="3 4">SCSIO 58843</strain>
    </source>
</reference>
<dbReference type="GO" id="GO:0005975">
    <property type="term" value="P:carbohydrate metabolic process"/>
    <property type="evidence" value="ECO:0007669"/>
    <property type="project" value="InterPro"/>
</dbReference>
<dbReference type="GO" id="GO:1901137">
    <property type="term" value="P:carbohydrate derivative biosynthetic process"/>
    <property type="evidence" value="ECO:0007669"/>
    <property type="project" value="UniProtKB-ARBA"/>
</dbReference>
<evidence type="ECO:0000259" key="2">
    <source>
        <dbReference type="Pfam" id="PF03033"/>
    </source>
</evidence>
<dbReference type="InterPro" id="IPR050426">
    <property type="entry name" value="Glycosyltransferase_28"/>
</dbReference>
<dbReference type="Gene3D" id="3.40.50.2000">
    <property type="entry name" value="Glycogen Phosphorylase B"/>
    <property type="match status" value="1"/>
</dbReference>
<dbReference type="KEGG" id="atq:GH723_03545"/>
<sequence>MPPPTTATSTSRSPSSGGKCGCSAVASQADRCSDIRPAYPAAVNVPRVGGIAASGSGGVRSPSSGGGSALAGGGHVRALLSTIGTRGDVQPLVALAEALRELGHESRLCVPPDFAGWVRSLGFRVTTVGPPLRTPPATPTPDIAAPPTAEQRRALAEASVAGQFEALDDAVRGCDVLVAATALQIGARSVAEAAGIPYVFVAYSPVVLPSTGHAPPSIPEGTVEDVAALWARDAALFDAMFGEALDAHRAAPGPAVRRGRARPRPR</sequence>
<dbReference type="EMBL" id="CP045851">
    <property type="protein sequence ID" value="QGG94247.1"/>
    <property type="molecule type" value="Genomic_DNA"/>
</dbReference>
<dbReference type="PANTHER" id="PTHR48050">
    <property type="entry name" value="STEROL 3-BETA-GLUCOSYLTRANSFERASE"/>
    <property type="match status" value="1"/>
</dbReference>
<keyword evidence="4" id="KW-1185">Reference proteome</keyword>
<dbReference type="SUPFAM" id="SSF53756">
    <property type="entry name" value="UDP-Glycosyltransferase/glycogen phosphorylase"/>
    <property type="match status" value="1"/>
</dbReference>
<dbReference type="Proteomes" id="UP000334019">
    <property type="component" value="Chromosome"/>
</dbReference>
<evidence type="ECO:0000313" key="4">
    <source>
        <dbReference type="Proteomes" id="UP000334019"/>
    </source>
</evidence>
<dbReference type="Pfam" id="PF03033">
    <property type="entry name" value="Glyco_transf_28"/>
    <property type="match status" value="1"/>
</dbReference>
<feature type="region of interest" description="Disordered" evidence="1">
    <location>
        <begin position="1"/>
        <end position="20"/>
    </location>
</feature>
<dbReference type="PANTHER" id="PTHR48050:SF13">
    <property type="entry name" value="STEROL 3-BETA-GLUCOSYLTRANSFERASE UGT80A2"/>
    <property type="match status" value="1"/>
</dbReference>
<dbReference type="AlphaFoldDB" id="A0A5Q2RJN5"/>
<feature type="compositionally biased region" description="Low complexity" evidence="1">
    <location>
        <begin position="1"/>
        <end position="16"/>
    </location>
</feature>